<dbReference type="PROSITE" id="PS50157">
    <property type="entry name" value="ZINC_FINGER_C2H2_2"/>
    <property type="match status" value="40"/>
</dbReference>
<accession>A0A9W7WQN3</accession>
<feature type="compositionally biased region" description="Polar residues" evidence="11">
    <location>
        <begin position="2554"/>
        <end position="2572"/>
    </location>
</feature>
<evidence type="ECO:0000256" key="5">
    <source>
        <dbReference type="ARBA" id="ARBA00022771"/>
    </source>
</evidence>
<feature type="domain" description="C2H2-type" evidence="12">
    <location>
        <begin position="1223"/>
        <end position="1250"/>
    </location>
</feature>
<dbReference type="PANTHER" id="PTHR24376:SF235">
    <property type="entry name" value="C2H2-TYPE DOMAIN-CONTAINING PROTEIN"/>
    <property type="match status" value="1"/>
</dbReference>
<feature type="domain" description="C2H2-type" evidence="12">
    <location>
        <begin position="1343"/>
        <end position="1374"/>
    </location>
</feature>
<feature type="domain" description="C2H2-type" evidence="12">
    <location>
        <begin position="729"/>
        <end position="756"/>
    </location>
</feature>
<feature type="compositionally biased region" description="Low complexity" evidence="11">
    <location>
        <begin position="268"/>
        <end position="281"/>
    </location>
</feature>
<dbReference type="GO" id="GO:0008270">
    <property type="term" value="F:zinc ion binding"/>
    <property type="evidence" value="ECO:0007669"/>
    <property type="project" value="UniProtKB-KW"/>
</dbReference>
<dbReference type="InterPro" id="IPR013087">
    <property type="entry name" value="Znf_C2H2_type"/>
</dbReference>
<feature type="domain" description="C2H2-type" evidence="12">
    <location>
        <begin position="917"/>
        <end position="944"/>
    </location>
</feature>
<feature type="domain" description="C2H2-type" evidence="12">
    <location>
        <begin position="2216"/>
        <end position="2243"/>
    </location>
</feature>
<feature type="region of interest" description="Disordered" evidence="11">
    <location>
        <begin position="259"/>
        <end position="285"/>
    </location>
</feature>
<organism evidence="13 14">
    <name type="scientific">Triplophysa rosa</name>
    <name type="common">Cave loach</name>
    <dbReference type="NCBI Taxonomy" id="992332"/>
    <lineage>
        <taxon>Eukaryota</taxon>
        <taxon>Metazoa</taxon>
        <taxon>Chordata</taxon>
        <taxon>Craniata</taxon>
        <taxon>Vertebrata</taxon>
        <taxon>Euteleostomi</taxon>
        <taxon>Actinopterygii</taxon>
        <taxon>Neopterygii</taxon>
        <taxon>Teleostei</taxon>
        <taxon>Ostariophysi</taxon>
        <taxon>Cypriniformes</taxon>
        <taxon>Nemacheilidae</taxon>
        <taxon>Triplophysa</taxon>
    </lineage>
</organism>
<evidence type="ECO:0000256" key="2">
    <source>
        <dbReference type="ARBA" id="ARBA00004906"/>
    </source>
</evidence>
<dbReference type="SMART" id="SM00355">
    <property type="entry name" value="ZnF_C2H2"/>
    <property type="match status" value="50"/>
</dbReference>
<feature type="domain" description="C2H2-type" evidence="12">
    <location>
        <begin position="1315"/>
        <end position="1342"/>
    </location>
</feature>
<feature type="domain" description="C2H2-type" evidence="12">
    <location>
        <begin position="889"/>
        <end position="916"/>
    </location>
</feature>
<feature type="domain" description="C2H2-type" evidence="12">
    <location>
        <begin position="2070"/>
        <end position="2097"/>
    </location>
</feature>
<dbReference type="GO" id="GO:0001228">
    <property type="term" value="F:DNA-binding transcription activator activity, RNA polymerase II-specific"/>
    <property type="evidence" value="ECO:0007669"/>
    <property type="project" value="TreeGrafter"/>
</dbReference>
<feature type="domain" description="C2H2-type" evidence="12">
    <location>
        <begin position="1426"/>
        <end position="1444"/>
    </location>
</feature>
<dbReference type="FunFam" id="3.30.160.60:FF:001009">
    <property type="entry name" value="Zinc finger protein 26"/>
    <property type="match status" value="1"/>
</dbReference>
<feature type="domain" description="C2H2-type" evidence="12">
    <location>
        <begin position="1988"/>
        <end position="2015"/>
    </location>
</feature>
<feature type="domain" description="C2H2-type" evidence="12">
    <location>
        <begin position="2465"/>
        <end position="2495"/>
    </location>
</feature>
<feature type="compositionally biased region" description="Polar residues" evidence="11">
    <location>
        <begin position="178"/>
        <end position="192"/>
    </location>
</feature>
<feature type="domain" description="C2H2-type" evidence="12">
    <location>
        <begin position="685"/>
        <end position="705"/>
    </location>
</feature>
<feature type="domain" description="C2H2-type" evidence="12">
    <location>
        <begin position="1518"/>
        <end position="1536"/>
    </location>
</feature>
<feature type="domain" description="C2H2-type" evidence="12">
    <location>
        <begin position="2320"/>
        <end position="2339"/>
    </location>
</feature>
<keyword evidence="5 10" id="KW-0863">Zinc-finger</keyword>
<evidence type="ECO:0000256" key="10">
    <source>
        <dbReference type="PROSITE-ProRule" id="PRU00042"/>
    </source>
</evidence>
<feature type="compositionally biased region" description="Polar residues" evidence="11">
    <location>
        <begin position="147"/>
        <end position="162"/>
    </location>
</feature>
<dbReference type="PROSITE" id="PS00028">
    <property type="entry name" value="ZINC_FINGER_C2H2_1"/>
    <property type="match status" value="34"/>
</dbReference>
<feature type="domain" description="C2H2-type" evidence="12">
    <location>
        <begin position="1879"/>
        <end position="1907"/>
    </location>
</feature>
<comment type="caution">
    <text evidence="13">The sequence shown here is derived from an EMBL/GenBank/DDBJ whole genome shotgun (WGS) entry which is preliminary data.</text>
</comment>
<feature type="domain" description="C2H2-type" evidence="12">
    <location>
        <begin position="2042"/>
        <end position="2069"/>
    </location>
</feature>
<feature type="domain" description="C2H2-type" evidence="12">
    <location>
        <begin position="550"/>
        <end position="572"/>
    </location>
</feature>
<feature type="domain" description="C2H2-type" evidence="12">
    <location>
        <begin position="2097"/>
        <end position="2124"/>
    </location>
</feature>
<evidence type="ECO:0000256" key="9">
    <source>
        <dbReference type="ARBA" id="ARBA00023242"/>
    </source>
</evidence>
<feature type="domain" description="C2H2-type" evidence="12">
    <location>
        <begin position="657"/>
        <end position="684"/>
    </location>
</feature>
<keyword evidence="9" id="KW-0539">Nucleus</keyword>
<keyword evidence="4" id="KW-0677">Repeat</keyword>
<keyword evidence="3" id="KW-0479">Metal-binding</keyword>
<reference evidence="13" key="1">
    <citation type="submission" date="2021-02" db="EMBL/GenBank/DDBJ databases">
        <title>Comparative genomics reveals that relaxation of natural selection precedes convergent phenotypic evolution of cavefish.</title>
        <authorList>
            <person name="Peng Z."/>
        </authorList>
    </citation>
    <scope>NUCLEOTIDE SEQUENCE</scope>
    <source>
        <tissue evidence="13">Muscle</tissue>
    </source>
</reference>
<dbReference type="FunFam" id="3.30.160.60:FF:002343">
    <property type="entry name" value="Zinc finger protein 33A"/>
    <property type="match status" value="2"/>
</dbReference>
<feature type="region of interest" description="Disordered" evidence="11">
    <location>
        <begin position="2553"/>
        <end position="2572"/>
    </location>
</feature>
<evidence type="ECO:0000256" key="1">
    <source>
        <dbReference type="ARBA" id="ARBA00004123"/>
    </source>
</evidence>
<feature type="region of interest" description="Disordered" evidence="11">
    <location>
        <begin position="178"/>
        <end position="217"/>
    </location>
</feature>
<evidence type="ECO:0000256" key="3">
    <source>
        <dbReference type="ARBA" id="ARBA00022723"/>
    </source>
</evidence>
<feature type="domain" description="C2H2-type" evidence="12">
    <location>
        <begin position="1922"/>
        <end position="1950"/>
    </location>
</feature>
<feature type="compositionally biased region" description="Basic and acidic residues" evidence="11">
    <location>
        <begin position="197"/>
        <end position="211"/>
    </location>
</feature>
<feature type="domain" description="C2H2-type" evidence="12">
    <location>
        <begin position="2410"/>
        <end position="2437"/>
    </location>
</feature>
<dbReference type="InterPro" id="IPR036236">
    <property type="entry name" value="Znf_C2H2_sf"/>
</dbReference>
<evidence type="ECO:0000313" key="13">
    <source>
        <dbReference type="EMBL" id="KAI7806572.1"/>
    </source>
</evidence>
<feature type="domain" description="C2H2-type" evidence="12">
    <location>
        <begin position="1074"/>
        <end position="1103"/>
    </location>
</feature>
<feature type="domain" description="C2H2-type" evidence="12">
    <location>
        <begin position="1017"/>
        <end position="1044"/>
    </location>
</feature>
<evidence type="ECO:0000256" key="4">
    <source>
        <dbReference type="ARBA" id="ARBA00022737"/>
    </source>
</evidence>
<feature type="domain" description="C2H2-type" evidence="12">
    <location>
        <begin position="1787"/>
        <end position="1814"/>
    </location>
</feature>
<dbReference type="Pfam" id="PF00096">
    <property type="entry name" value="zf-C2H2"/>
    <property type="match status" value="17"/>
</dbReference>
<dbReference type="Pfam" id="PF13894">
    <property type="entry name" value="zf-C2H2_4"/>
    <property type="match status" value="1"/>
</dbReference>
<dbReference type="Gene3D" id="3.30.160.60">
    <property type="entry name" value="Classic Zinc Finger"/>
    <property type="match status" value="27"/>
</dbReference>
<feature type="domain" description="C2H2-type" evidence="12">
    <location>
        <begin position="1490"/>
        <end position="1517"/>
    </location>
</feature>
<evidence type="ECO:0000259" key="12">
    <source>
        <dbReference type="PROSITE" id="PS50157"/>
    </source>
</evidence>
<evidence type="ECO:0000256" key="7">
    <source>
        <dbReference type="ARBA" id="ARBA00022833"/>
    </source>
</evidence>
<dbReference type="EMBL" id="JAFHDT010000008">
    <property type="protein sequence ID" value="KAI7806572.1"/>
    <property type="molecule type" value="Genomic_DNA"/>
</dbReference>
<sequence length="2572" mass="295027">MENNEIEMESESFAHDIEELIEKENLADMMDLQDIDESDINDLNTESDSLQDTCFESSWQGVINSADIKQDKTWDKRECNGSITPCHLLNAGEVEAMLEAHSDNAVLKPALTNNSHYSDISSCSETEATIDCNLISSVKVNMDGDQPGQSSEDGEQHSCNMPFSNADVCSAADEVNINETNQQQDTVESTTPMAIGESKENENTEGSEWRDGSLSTNVEDPFSEVKAVGDLNGVEGQTNDVLVSGCSVDQPMMNCEDLGSSQEGSTGTLNITNSDTSSISTGDENKCSTTDSKDCFHFDQKKVDLENTSLKPEILEISTNREDSIDGCQLEEEKTQPENTSSKPEFGQTFEQVVERSSFGFLESCFGLKGLEQNIEECLEHTQVDQSDETGILPVENLTQIPQDSLLYHTEPPVLLKSVFESNSEMMVVEADTPKDPPVLSPYQTSKTSFKTQKRKLQPVVLLKTTEQRACDGQNYHCFACQESTQTLDELIEHCHNVHSLDKVQYCTTCECYFSGDTIAGHFCEKFKPMDHSNSSPVYPKGLTEDKKRFVCRYCGKPFFRQLYYEEHEQRHRLVTQHKCECCGLYFPSFQKCQSHKRKKNCLPLILDPSLQTEDHSESAVKTADLTFDTGGSNIELCDCYVKLVDVSKQQESPSKIDCHICGKSFRLRAQLKSHLMSHSEVKPFKCENCEKDFKYSWNLTKHKREACPQSIVPSKKSSDTDRNLPAKFKCPICSHMFKYFYNRARHLREHCLKEYMRKGKGKIGEKYWCPLCKEKFTMSGNRNRHIKNTCIKLKLYTAKGKIKEKLEKEITTNDKDKDLLSTQPIQNLARYKCPFCPATYSSKSGYYTHLAKHKLLANNKKAIKYNNKAVDLKSSSTESADNNENAPITCRFCGRVFTSLLILNKHLQIHKGNRPFRCLDCGKNFARHAHLIAHKNVHKRKIQCSVCQEVLPSIGDWLKHRQSHPEKGTLKCPECPMQFKFPVFLLRHVVVHERKRKPLKAKPKTEHLEKMYKEEFKCAVCQKSFADSKALSKHCLTHKPERCASKCQFCKRHFSNRTGLVRHIRLHTGEKPFPCGKCGKHFHRQEAAKVHQDKCTGVPQLPVLQKSKAKQGQDEDTADTASDKANKPYNCSYCPQSFRFPNNLKGHERAHLAKTVFPCPMCGKYYRKRKLKDHTSFCQGKEFPACRKCGRTFIRQNYRNGHEKHCRGNLLKETKIKVKIKQQCPQCFKFFRYRSYLLRHLSVHSREKPFACMHCGEKYKSQQRCLQHEAFCDAVTKEQTLENSSGSGNTKLIFAEVKSKKEVKVVPGENGDELKCKFCTKSFSRPRYLRRHILTHTEVKPYRCKTCEGCFSRYDHLKLHQNRCKGKHRLEVRVVKMSVDRMDTNCQKEIQQENELQCKICSKQLSTSSDLKRHMSMRHITDKPFPCKRCGQTYSSKKSLARHNLMVKCKRVSKESVQPPKNNVQDQPCRETSKLLQRIQVHYMNKFKYQCKYCPRRFKQLGQLTVHTRLHTGEKPYGCASCGEHFIRTDYLKRHLVKCSAKADSQIKVLCDKCGDLFTQEALLIHQKTCVVSSKSSGSSEKAKKHSPAKIKGFSCANCSDRFLLFSQLQQHFLTKHRSDQEQQPLELRPMQMVLQHESGDGHGQSQPSSSQLPAKEQLENSIKVLDKPLKCLHCHMRFSNKAGLGMHMRIHTGVYPLSCKKCNVGFWSKKTMEKHRKRCPGHKIVIKQNENTTESAWELDSTSADTVLVFNKGSNTTGTGVLQTKFSCKDQENGSEKSDMALHKYQCSECDQSFTDGLRLISHLEEHGREDQERRSGDVHRCHICSKVFGQAGVLQRHLKTQHENKKTHSCPTCSKNFRCPADLDLHKVFHDPSRPFVCNICSLRFWTTRAMTIHQKLVHSVKEPHNSKESNIKAQTELYKCEPCDKVYTVKKSYVKHCKTKHKEDSVKTIPDNESSGNQESDKEESNQNFEDGDSENDSDSAPYFPCHVCGKTFLTSEKLEDHQRCHLGEKPFECEECGKCFFQLVNLQQHRRSHKSEFQCQMCGKGFVSLFALRKHKQSHVRNTPHRCTKCHLSFTRSTELAEHMVTHRDENFPCDLCDKTFSCKTSRAEHRKMHTEQEEDLPPLIPPGELQTMQMTSAVSSRNLSSNVEQYKYRCGICQVRFPDPEQLSEHGCSPAKDRPYSCPECNKHFLHGSHLKKHQLSHQLSARRSYQCKRCSMSFSHHHHYLTHIRSHGDKESSEGTNLPGSEKVIQAGFAKLDRIYQCPICPESFYQAMDLANHLSVHSHLCTVCNTTFPSKEDLEEHETCHLTAATQYECTECGDSFLGSDAFRKHQCRNRKLPFSNKSSISSSLKKQRSERRFETVDDEEEEVDVGEDFIKCNICQKRFSSNNLAEHQKTEHPERPFKCLVCGKGFTKKRYLTQHQQIHSERPYQCNACPESFKTETALLCHRKMHDTNRQHQCSICNKSYFTANELNKHQRKHGHHTLNKDSEEYRCDMCCKSFSMFSQLTKHQETHVGQVVYECTECDKAFAFLSLLEEHQRTHAVATESLQPQPSTHFPFQSPVNE</sequence>
<keyword evidence="7" id="KW-0862">Zinc</keyword>
<feature type="domain" description="C2H2-type" evidence="12">
    <location>
        <begin position="2186"/>
        <end position="2208"/>
    </location>
</feature>
<feature type="domain" description="C2H2-type" evidence="12">
    <location>
        <begin position="2016"/>
        <end position="2043"/>
    </location>
</feature>
<feature type="domain" description="C2H2-type" evidence="12">
    <location>
        <begin position="2267"/>
        <end position="2290"/>
    </location>
</feature>
<feature type="domain" description="C2H2-type" evidence="12">
    <location>
        <begin position="1046"/>
        <end position="1073"/>
    </location>
</feature>
<comment type="pathway">
    <text evidence="2">Protein modification; protein ubiquitination.</text>
</comment>
<dbReference type="GO" id="GO:0005634">
    <property type="term" value="C:nucleus"/>
    <property type="evidence" value="ECO:0007669"/>
    <property type="project" value="UniProtKB-SubCell"/>
</dbReference>
<feature type="domain" description="C2H2-type" evidence="12">
    <location>
        <begin position="1671"/>
        <end position="1698"/>
    </location>
</feature>
<keyword evidence="8" id="KW-0238">DNA-binding</keyword>
<feature type="domain" description="C2H2-type" evidence="12">
    <location>
        <begin position="2437"/>
        <end position="2464"/>
    </location>
</feature>
<dbReference type="PANTHER" id="PTHR24376">
    <property type="entry name" value="ZINC FINGER PROTEIN"/>
    <property type="match status" value="1"/>
</dbReference>
<name>A0A9W7WQN3_TRIRA</name>
<comment type="subcellular location">
    <subcellularLocation>
        <location evidence="1">Nucleus</location>
    </subcellularLocation>
</comment>
<dbReference type="FunFam" id="3.30.160.60:FF:000706">
    <property type="entry name" value="Zinc finger protein"/>
    <property type="match status" value="1"/>
</dbReference>
<evidence type="ECO:0000256" key="8">
    <source>
        <dbReference type="ARBA" id="ARBA00023125"/>
    </source>
</evidence>
<dbReference type="GO" id="GO:0000978">
    <property type="term" value="F:RNA polymerase II cis-regulatory region sequence-specific DNA binding"/>
    <property type="evidence" value="ECO:0007669"/>
    <property type="project" value="TreeGrafter"/>
</dbReference>
<feature type="domain" description="C2H2-type" evidence="12">
    <location>
        <begin position="2527"/>
        <end position="2554"/>
    </location>
</feature>
<proteinExistence type="predicted"/>
<keyword evidence="6" id="KW-0833">Ubl conjugation pathway</keyword>
<feature type="domain" description="C2H2-type" evidence="12">
    <location>
        <begin position="1851"/>
        <end position="1878"/>
    </location>
</feature>
<evidence type="ECO:0000313" key="14">
    <source>
        <dbReference type="Proteomes" id="UP001059041"/>
    </source>
</evidence>
<keyword evidence="14" id="KW-1185">Reference proteome</keyword>
<evidence type="ECO:0000256" key="11">
    <source>
        <dbReference type="SAM" id="MobiDB-lite"/>
    </source>
</evidence>
<dbReference type="FunFam" id="3.30.160.60:FF:000446">
    <property type="entry name" value="Zinc finger protein"/>
    <property type="match status" value="1"/>
</dbReference>
<feature type="domain" description="C2H2-type" evidence="12">
    <location>
        <begin position="1595"/>
        <end position="1623"/>
    </location>
</feature>
<feature type="domain" description="C2H2-type" evidence="12">
    <location>
        <begin position="2291"/>
        <end position="2313"/>
    </location>
</feature>
<protein>
    <recommendedName>
        <fullName evidence="12">C2H2-type domain-containing protein</fullName>
    </recommendedName>
</protein>
<feature type="region of interest" description="Disordered" evidence="11">
    <location>
        <begin position="1949"/>
        <end position="1983"/>
    </location>
</feature>
<feature type="region of interest" description="Disordered" evidence="11">
    <location>
        <begin position="324"/>
        <end position="345"/>
    </location>
</feature>
<feature type="region of interest" description="Disordered" evidence="11">
    <location>
        <begin position="141"/>
        <end position="162"/>
    </location>
</feature>
<feature type="domain" description="C2H2-type" evidence="12">
    <location>
        <begin position="1397"/>
        <end position="1425"/>
    </location>
</feature>
<feature type="domain" description="C2H2-type" evidence="12">
    <location>
        <begin position="1822"/>
        <end position="1850"/>
    </location>
</feature>
<gene>
    <name evidence="13" type="ORF">IRJ41_008341</name>
</gene>
<evidence type="ECO:0000256" key="6">
    <source>
        <dbReference type="ARBA" id="ARBA00022786"/>
    </source>
</evidence>
<dbReference type="Proteomes" id="UP001059041">
    <property type="component" value="Linkage Group LG8"/>
</dbReference>
<feature type="domain" description="C2H2-type" evidence="12">
    <location>
        <begin position="971"/>
        <end position="998"/>
    </location>
</feature>
<feature type="domain" description="C2H2-type" evidence="12">
    <location>
        <begin position="2499"/>
        <end position="2526"/>
    </location>
</feature>
<dbReference type="Gene3D" id="3.30.1490.490">
    <property type="match status" value="1"/>
</dbReference>
<dbReference type="SUPFAM" id="SSF57667">
    <property type="entry name" value="beta-beta-alpha zinc fingers"/>
    <property type="match status" value="22"/>
</dbReference>
<feature type="domain" description="C2H2-type" evidence="12">
    <location>
        <begin position="1130"/>
        <end position="1157"/>
    </location>
</feature>